<dbReference type="EMBL" id="CAUYUJ010016216">
    <property type="protein sequence ID" value="CAK0862970.1"/>
    <property type="molecule type" value="Genomic_DNA"/>
</dbReference>
<organism evidence="2 3">
    <name type="scientific">Prorocentrum cordatum</name>
    <dbReference type="NCBI Taxonomy" id="2364126"/>
    <lineage>
        <taxon>Eukaryota</taxon>
        <taxon>Sar</taxon>
        <taxon>Alveolata</taxon>
        <taxon>Dinophyceae</taxon>
        <taxon>Prorocentrales</taxon>
        <taxon>Prorocentraceae</taxon>
        <taxon>Prorocentrum</taxon>
    </lineage>
</organism>
<keyword evidence="3" id="KW-1185">Reference proteome</keyword>
<comment type="caution">
    <text evidence="2">The sequence shown here is derived from an EMBL/GenBank/DDBJ whole genome shotgun (WGS) entry which is preliminary data.</text>
</comment>
<feature type="region of interest" description="Disordered" evidence="1">
    <location>
        <begin position="256"/>
        <end position="334"/>
    </location>
</feature>
<dbReference type="Proteomes" id="UP001189429">
    <property type="component" value="Unassembled WGS sequence"/>
</dbReference>
<feature type="region of interest" description="Disordered" evidence="1">
    <location>
        <begin position="16"/>
        <end position="40"/>
    </location>
</feature>
<evidence type="ECO:0000256" key="1">
    <source>
        <dbReference type="SAM" id="MobiDB-lite"/>
    </source>
</evidence>
<sequence length="334" mass="35978">MPKEFLSALLKRRSDVDDAAETWESAPSQSNADASHLSGLKFDAPSAKEWLKQLEPTPEEDALAGALADGLAERAQEGPEAHVPRALTEADKERLQQLQDSLKALKLDISEQRDELSKERQEIDRRQAELADRERALEEERDNQERREAVRRDYPQPEWLDNLEGTINVGVVGNSGVGKSLLINKLRRVRPHADGWAPRRGQRDHGAAHRVLLPRAAEGAPLGRPGRGHAGGAQRPVRAEDGPAVLRQGGYRVRGSLHADGSGAAGGAGAPLGAVLHGPHEGGHRRVEQPGGQQCERGRDAEADQGGRAPEGGPEAGVPRVRPGPRELGHAVVA</sequence>
<feature type="compositionally biased region" description="Basic and acidic residues" evidence="1">
    <location>
        <begin position="278"/>
        <end position="288"/>
    </location>
</feature>
<dbReference type="SUPFAM" id="SSF52540">
    <property type="entry name" value="P-loop containing nucleoside triphosphate hydrolases"/>
    <property type="match status" value="1"/>
</dbReference>
<accession>A0ABN9UUN0</accession>
<evidence type="ECO:0000313" key="3">
    <source>
        <dbReference type="Proteomes" id="UP001189429"/>
    </source>
</evidence>
<evidence type="ECO:0000313" key="2">
    <source>
        <dbReference type="EMBL" id="CAK0862970.1"/>
    </source>
</evidence>
<proteinExistence type="predicted"/>
<name>A0ABN9UUN0_9DINO</name>
<feature type="compositionally biased region" description="Low complexity" evidence="1">
    <location>
        <begin position="306"/>
        <end position="321"/>
    </location>
</feature>
<feature type="region of interest" description="Disordered" evidence="1">
    <location>
        <begin position="113"/>
        <end position="152"/>
    </location>
</feature>
<feature type="compositionally biased region" description="Basic and acidic residues" evidence="1">
    <location>
        <begin position="324"/>
        <end position="334"/>
    </location>
</feature>
<gene>
    <name evidence="2" type="ORF">PCOR1329_LOCUS51260</name>
</gene>
<protein>
    <submittedName>
        <fullName evidence="2">Uncharacterized protein</fullName>
    </submittedName>
</protein>
<dbReference type="InterPro" id="IPR027417">
    <property type="entry name" value="P-loop_NTPase"/>
</dbReference>
<dbReference type="Gene3D" id="3.40.50.300">
    <property type="entry name" value="P-loop containing nucleotide triphosphate hydrolases"/>
    <property type="match status" value="1"/>
</dbReference>
<feature type="region of interest" description="Disordered" evidence="1">
    <location>
        <begin position="218"/>
        <end position="241"/>
    </location>
</feature>
<reference evidence="2" key="1">
    <citation type="submission" date="2023-10" db="EMBL/GenBank/DDBJ databases">
        <authorList>
            <person name="Chen Y."/>
            <person name="Shah S."/>
            <person name="Dougan E. K."/>
            <person name="Thang M."/>
            <person name="Chan C."/>
        </authorList>
    </citation>
    <scope>NUCLEOTIDE SEQUENCE [LARGE SCALE GENOMIC DNA]</scope>
</reference>